<sequence>MELGLTQLALAHLLAAKAGSWALGHGHPKSNSTSRPQQSDQSEISPHRSRQDRQKRRAPNRPMSDVARLPFATASAGGASARHPHQVSWPPTPSRAWMHYGCGSKTARSWACPRRGEDKVQRLHQMRREQAQSTESYSQSASEDANSVGPTGRIRWCIPPEQDAQTELLKGWHLDDQPTSDQQQPGVKTMAAAVSAAASRVFGRDGADAGGSAAAGDGASPRQRGATRPPPPPHLVHTPGADGGGGRPAAAATAAAAAALTSASGALGDLAERAVDAPVRGLRELNRAVTAGVSDFLASDSGRRLSEQMAAEMSTGALMAPVYLTEELVKARLKSLLRNHACWLATFLAVRVSVATALLHCTKGLLRRSVRKRGPRWLRGCVHFLCDVMLPTGFFGPLLGITFGALQLTGVSVGGLLLHRIGGGAGGASATGTSSGAGGAGGGGGRRVAGAAQLPILVAPLPFPLLLLPQPTRKPQQQQQHQGQHGCVAGGERSGGVVGGVTGSAAAAVAGLVGDAVYAFEVWS</sequence>
<comment type="caution">
    <text evidence="3">The sequence shown here is derived from an EMBL/GenBank/DDBJ whole genome shotgun (WGS) entry which is preliminary data.</text>
</comment>
<feature type="region of interest" description="Disordered" evidence="1">
    <location>
        <begin position="106"/>
        <end position="153"/>
    </location>
</feature>
<keyword evidence="4" id="KW-1185">Reference proteome</keyword>
<feature type="compositionally biased region" description="Basic and acidic residues" evidence="1">
    <location>
        <begin position="114"/>
        <end position="130"/>
    </location>
</feature>
<dbReference type="EMBL" id="BRXU01000019">
    <property type="protein sequence ID" value="GLC57756.1"/>
    <property type="molecule type" value="Genomic_DNA"/>
</dbReference>
<dbReference type="OrthoDB" id="550026at2759"/>
<evidence type="ECO:0000313" key="3">
    <source>
        <dbReference type="EMBL" id="GLC57756.1"/>
    </source>
</evidence>
<evidence type="ECO:0000313" key="4">
    <source>
        <dbReference type="Proteomes" id="UP001165080"/>
    </source>
</evidence>
<proteinExistence type="predicted"/>
<organism evidence="3 4">
    <name type="scientific">Pleodorina starrii</name>
    <dbReference type="NCBI Taxonomy" id="330485"/>
    <lineage>
        <taxon>Eukaryota</taxon>
        <taxon>Viridiplantae</taxon>
        <taxon>Chlorophyta</taxon>
        <taxon>core chlorophytes</taxon>
        <taxon>Chlorophyceae</taxon>
        <taxon>CS clade</taxon>
        <taxon>Chlamydomonadales</taxon>
        <taxon>Volvocaceae</taxon>
        <taxon>Pleodorina</taxon>
    </lineage>
</organism>
<feature type="compositionally biased region" description="Polar residues" evidence="1">
    <location>
        <begin position="131"/>
        <end position="149"/>
    </location>
</feature>
<feature type="region of interest" description="Disordered" evidence="1">
    <location>
        <begin position="204"/>
        <end position="249"/>
    </location>
</feature>
<feature type="compositionally biased region" description="Polar residues" evidence="1">
    <location>
        <begin position="29"/>
        <end position="44"/>
    </location>
</feature>
<dbReference type="Proteomes" id="UP001165080">
    <property type="component" value="Unassembled WGS sequence"/>
</dbReference>
<protein>
    <submittedName>
        <fullName evidence="3">Uncharacterized protein</fullName>
    </submittedName>
</protein>
<accession>A0A9W6BUJ9</accession>
<evidence type="ECO:0000256" key="2">
    <source>
        <dbReference type="SAM" id="SignalP"/>
    </source>
</evidence>
<name>A0A9W6BUJ9_9CHLO</name>
<gene>
    <name evidence="3" type="primary">PLESTMB000673</name>
    <name evidence="3" type="ORF">PLESTB_001261300</name>
</gene>
<feature type="compositionally biased region" description="Low complexity" evidence="1">
    <location>
        <begin position="210"/>
        <end position="220"/>
    </location>
</feature>
<reference evidence="3 4" key="1">
    <citation type="journal article" date="2023" name="Commun. Biol.">
        <title>Reorganization of the ancestral sex-determining regions during the evolution of trioecy in Pleodorina starrii.</title>
        <authorList>
            <person name="Takahashi K."/>
            <person name="Suzuki S."/>
            <person name="Kawai-Toyooka H."/>
            <person name="Yamamoto K."/>
            <person name="Hamaji T."/>
            <person name="Ootsuki R."/>
            <person name="Yamaguchi H."/>
            <person name="Kawachi M."/>
            <person name="Higashiyama T."/>
            <person name="Nozaki H."/>
        </authorList>
    </citation>
    <scope>NUCLEOTIDE SEQUENCE [LARGE SCALE GENOMIC DNA]</scope>
    <source>
        <strain evidence="3 4">NIES-4479</strain>
    </source>
</reference>
<dbReference type="AlphaFoldDB" id="A0A9W6BUJ9"/>
<feature type="chain" id="PRO_5040925678" evidence="2">
    <location>
        <begin position="23"/>
        <end position="524"/>
    </location>
</feature>
<keyword evidence="2" id="KW-0732">Signal</keyword>
<feature type="signal peptide" evidence="2">
    <location>
        <begin position="1"/>
        <end position="22"/>
    </location>
</feature>
<feature type="region of interest" description="Disordered" evidence="1">
    <location>
        <begin position="24"/>
        <end position="67"/>
    </location>
</feature>
<evidence type="ECO:0000256" key="1">
    <source>
        <dbReference type="SAM" id="MobiDB-lite"/>
    </source>
</evidence>